<feature type="region of interest" description="Disordered" evidence="1">
    <location>
        <begin position="159"/>
        <end position="200"/>
    </location>
</feature>
<feature type="compositionally biased region" description="Polar residues" evidence="1">
    <location>
        <begin position="498"/>
        <end position="526"/>
    </location>
</feature>
<dbReference type="EMBL" id="JANBPY010001436">
    <property type="protein sequence ID" value="KAJ1960047.1"/>
    <property type="molecule type" value="Genomic_DNA"/>
</dbReference>
<proteinExistence type="predicted"/>
<evidence type="ECO:0000313" key="2">
    <source>
        <dbReference type="EMBL" id="KAJ1960047.1"/>
    </source>
</evidence>
<comment type="caution">
    <text evidence="2">The sequence shown here is derived from an EMBL/GenBank/DDBJ whole genome shotgun (WGS) entry which is preliminary data.</text>
</comment>
<dbReference type="Proteomes" id="UP001150925">
    <property type="component" value="Unassembled WGS sequence"/>
</dbReference>
<sequence length="1119" mass="124645">MSGTCFTDSYQLEGTLHPTDRIPFQQWVDNYSQLVGVQLSVDEARNCVDIRSSDQGLVQSTLQQLSTLVPHKFKFEVVQQRSTNTFTVPEYDSSPPSQSNSLSGSSSSCSPHLSVATAPVLETKGVKQDKSSAPVSPWANTLFRKTNPPSKEVALELDSVCSPTHNPSPVSPLVTSGERPRSLSVPSCDDFQEPSDPETVREYPLEPALAENLTPEMEQWARENLSQPLEWGDFFPAKLSLAPNAPRDIFVEPLLMVPWRPRMKRTSSNRRPNRLIQFHFATAKAMKEVAVVPVANLVANSPRWKNAVSTLGSKLRAGTSSLLFPADEKAIPTGIQGVGMGITRPLATGPTAAKASYPLRIGSSTTGYSHPVGMPGTSAAYPSHTKRPLAFGSGLDEPNKRQRPGAAHPSGYSVGGAILNSGQPQNVYQSPPSHSSAPMDTTPVNHNGSTNSLATNGALIGRPLPVQNSYCQPSPVSAPTDQEPQPSFRSYVKRRSNRTAQANEQMRTAPPVQQVSPGNPCVSQPLNHLLQPTLRRNPLQNAGYGIHHRASSGHHQAPAQSTNNSNGTSQRFYPGVFSDPESDHESDHEYSQLAHEISQNLDKLKETVDLTQDTAKEINGPPNDQQQQQQLGGSFSHYNHQVLPSFQNPNPVRNREPESLVEISELAEFRELPNPMMDHQLSQPRQSGLGPVRASQYNLGPVPEQVPLRSDTPTKARANGLQNSKIGNSTLQGDLVEHDLANFTRFYQNVVHHLETLPFYRGHISFSVRFGKTYFAPCMNRQTFERSWTQDALEKMLPELRSHPNFVCRLSRPGNDALGRLKNKLGKPCDISPYVYWKISEMRHQLRHDVVQQTPEMVDERAVEACLENSLVSFPQCRTVELLEFTTFIRITQGDEEGFRPCRFVLDLQAQSLLHIVSRKTHLLDTHLLAPGQQVDARIGLSVRRIVDIPEDIIDRFLRLLSIDPQKSMVSFSDLPNQLYVTQVKVKRQKGFPLCKPFVALFSDSEILYTRDMANNTLFQSSKCNAKRQPRGDVHCLPNAVKTRVHYDRPQLHERYSQLEIINSEWQFLFSTNINTPRSYMANWTPADILLNEHGQPTKLLAMYRIGKGMLNFLQHLSA</sequence>
<organism evidence="2 3">
    <name type="scientific">Dispira parvispora</name>
    <dbReference type="NCBI Taxonomy" id="1520584"/>
    <lineage>
        <taxon>Eukaryota</taxon>
        <taxon>Fungi</taxon>
        <taxon>Fungi incertae sedis</taxon>
        <taxon>Zoopagomycota</taxon>
        <taxon>Kickxellomycotina</taxon>
        <taxon>Dimargaritomycetes</taxon>
        <taxon>Dimargaritales</taxon>
        <taxon>Dimargaritaceae</taxon>
        <taxon>Dispira</taxon>
    </lineage>
</organism>
<keyword evidence="3" id="KW-1185">Reference proteome</keyword>
<feature type="compositionally biased region" description="Polar residues" evidence="1">
    <location>
        <begin position="420"/>
        <end position="455"/>
    </location>
</feature>
<feature type="compositionally biased region" description="Polar residues" evidence="1">
    <location>
        <begin position="558"/>
        <end position="571"/>
    </location>
</feature>
<feature type="region of interest" description="Disordered" evidence="1">
    <location>
        <begin position="366"/>
        <end position="526"/>
    </location>
</feature>
<feature type="region of interest" description="Disordered" evidence="1">
    <location>
        <begin position="124"/>
        <end position="145"/>
    </location>
</feature>
<evidence type="ECO:0000256" key="1">
    <source>
        <dbReference type="SAM" id="MobiDB-lite"/>
    </source>
</evidence>
<feature type="compositionally biased region" description="Polar residues" evidence="1">
    <location>
        <begin position="466"/>
        <end position="488"/>
    </location>
</feature>
<feature type="compositionally biased region" description="Basic and acidic residues" evidence="1">
    <location>
        <begin position="581"/>
        <end position="590"/>
    </location>
</feature>
<feature type="region of interest" description="Disordered" evidence="1">
    <location>
        <begin position="86"/>
        <end position="110"/>
    </location>
</feature>
<feature type="region of interest" description="Disordered" evidence="1">
    <location>
        <begin position="539"/>
        <end position="593"/>
    </location>
</feature>
<feature type="compositionally biased region" description="Low complexity" evidence="1">
    <location>
        <begin position="93"/>
        <end position="110"/>
    </location>
</feature>
<dbReference type="OrthoDB" id="10265971at2759"/>
<reference evidence="2" key="1">
    <citation type="submission" date="2022-07" db="EMBL/GenBank/DDBJ databases">
        <title>Phylogenomic reconstructions and comparative analyses of Kickxellomycotina fungi.</title>
        <authorList>
            <person name="Reynolds N.K."/>
            <person name="Stajich J.E."/>
            <person name="Barry K."/>
            <person name="Grigoriev I.V."/>
            <person name="Crous P."/>
            <person name="Smith M.E."/>
        </authorList>
    </citation>
    <scope>NUCLEOTIDE SEQUENCE</scope>
    <source>
        <strain evidence="2">RSA 1196</strain>
    </source>
</reference>
<name>A0A9W8ASL8_9FUNG</name>
<gene>
    <name evidence="2" type="ORF">IWQ62_004379</name>
</gene>
<dbReference type="AlphaFoldDB" id="A0A9W8ASL8"/>
<evidence type="ECO:0000313" key="3">
    <source>
        <dbReference type="Proteomes" id="UP001150925"/>
    </source>
</evidence>
<accession>A0A9W8ASL8</accession>
<protein>
    <submittedName>
        <fullName evidence="2">Uncharacterized protein</fullName>
    </submittedName>
</protein>
<feature type="region of interest" description="Disordered" evidence="1">
    <location>
        <begin position="703"/>
        <end position="725"/>
    </location>
</feature>